<dbReference type="InterPro" id="IPR002314">
    <property type="entry name" value="aa-tRNA-synt_IIb"/>
</dbReference>
<comment type="subcellular location">
    <subcellularLocation>
        <location evidence="1 12">Cytoplasm</location>
    </subcellularLocation>
</comment>
<dbReference type="EC" id="6.1.1.15" evidence="12"/>
<evidence type="ECO:0000256" key="2">
    <source>
        <dbReference type="ARBA" id="ARBA00011738"/>
    </source>
</evidence>
<dbReference type="NCBIfam" id="TIGR00409">
    <property type="entry name" value="proS_fam_II"/>
    <property type="match status" value="1"/>
</dbReference>
<evidence type="ECO:0000256" key="1">
    <source>
        <dbReference type="ARBA" id="ARBA00004496"/>
    </source>
</evidence>
<dbReference type="InterPro" id="IPR007214">
    <property type="entry name" value="YbaK/aa-tRNA-synth-assoc-dom"/>
</dbReference>
<dbReference type="PRINTS" id="PR01046">
    <property type="entry name" value="TRNASYNTHPRO"/>
</dbReference>
<dbReference type="InterPro" id="IPR004154">
    <property type="entry name" value="Anticodon-bd"/>
</dbReference>
<keyword evidence="5 12" id="KW-0547">Nucleotide-binding</keyword>
<keyword evidence="3 12" id="KW-0963">Cytoplasm</keyword>
<reference evidence="14 15" key="1">
    <citation type="submission" date="2017-01" db="EMBL/GenBank/DDBJ databases">
        <title>The cable genome- insights into the physiology and evolution of filamentous bacteria capable of sulfide oxidation via long distance electron transfer.</title>
        <authorList>
            <person name="Schreiber L."/>
            <person name="Bjerg J.T."/>
            <person name="Boggild A."/>
            <person name="Van De Vossenberg J."/>
            <person name="Meysman F."/>
            <person name="Nielsen L.P."/>
            <person name="Schramm A."/>
            <person name="Kjeldsen K.U."/>
        </authorList>
    </citation>
    <scope>NUCLEOTIDE SEQUENCE [LARGE SCALE GENOMIC DNA]</scope>
    <source>
        <strain evidence="14">MCF</strain>
    </source>
</reference>
<evidence type="ECO:0000256" key="12">
    <source>
        <dbReference type="HAMAP-Rule" id="MF_01569"/>
    </source>
</evidence>
<keyword evidence="7 12" id="KW-0648">Protein biosynthesis</keyword>
<evidence type="ECO:0000313" key="15">
    <source>
        <dbReference type="Proteomes" id="UP000287853"/>
    </source>
</evidence>
<feature type="domain" description="Aminoacyl-transfer RNA synthetases class-II family profile" evidence="13">
    <location>
        <begin position="38"/>
        <end position="470"/>
    </location>
</feature>
<evidence type="ECO:0000256" key="4">
    <source>
        <dbReference type="ARBA" id="ARBA00022598"/>
    </source>
</evidence>
<dbReference type="GO" id="GO:0006433">
    <property type="term" value="P:prolyl-tRNA aminoacylation"/>
    <property type="evidence" value="ECO:0007669"/>
    <property type="project" value="UniProtKB-UniRule"/>
</dbReference>
<dbReference type="GO" id="GO:0004827">
    <property type="term" value="F:proline-tRNA ligase activity"/>
    <property type="evidence" value="ECO:0007669"/>
    <property type="project" value="UniProtKB-UniRule"/>
</dbReference>
<dbReference type="GO" id="GO:0002161">
    <property type="term" value="F:aminoacyl-tRNA deacylase activity"/>
    <property type="evidence" value="ECO:0007669"/>
    <property type="project" value="InterPro"/>
</dbReference>
<dbReference type="InterPro" id="IPR004500">
    <property type="entry name" value="Pro-tRNA-synth_IIa_bac-type"/>
</dbReference>
<protein>
    <recommendedName>
        <fullName evidence="12">Proline--tRNA ligase</fullName>
        <ecNumber evidence="12">6.1.1.15</ecNumber>
    </recommendedName>
    <alternativeName>
        <fullName evidence="12">Prolyl-tRNA synthetase</fullName>
        <shortName evidence="12">ProRS</shortName>
    </alternativeName>
</protein>
<dbReference type="InterPro" id="IPR050062">
    <property type="entry name" value="Pro-tRNA_synthetase"/>
</dbReference>
<keyword evidence="4 12" id="KW-0436">Ligase</keyword>
<evidence type="ECO:0000256" key="6">
    <source>
        <dbReference type="ARBA" id="ARBA00022840"/>
    </source>
</evidence>
<dbReference type="PROSITE" id="PS50862">
    <property type="entry name" value="AA_TRNA_LIGASE_II"/>
    <property type="match status" value="1"/>
</dbReference>
<dbReference type="SUPFAM" id="SSF52954">
    <property type="entry name" value="Class II aaRS ABD-related"/>
    <property type="match status" value="1"/>
</dbReference>
<dbReference type="SUPFAM" id="SSF55826">
    <property type="entry name" value="YbaK/ProRS associated domain"/>
    <property type="match status" value="1"/>
</dbReference>
<dbReference type="Proteomes" id="UP000287853">
    <property type="component" value="Unassembled WGS sequence"/>
</dbReference>
<dbReference type="InterPro" id="IPR006195">
    <property type="entry name" value="aa-tRNA-synth_II"/>
</dbReference>
<dbReference type="Pfam" id="PF00587">
    <property type="entry name" value="tRNA-synt_2b"/>
    <property type="match status" value="1"/>
</dbReference>
<dbReference type="PANTHER" id="PTHR42753:SF2">
    <property type="entry name" value="PROLINE--TRNA LIGASE"/>
    <property type="match status" value="1"/>
</dbReference>
<evidence type="ECO:0000313" key="14">
    <source>
        <dbReference type="EMBL" id="RWX43983.1"/>
    </source>
</evidence>
<evidence type="ECO:0000256" key="5">
    <source>
        <dbReference type="ARBA" id="ARBA00022741"/>
    </source>
</evidence>
<dbReference type="FunFam" id="3.30.930.10:FF:000012">
    <property type="entry name" value="Proline--tRNA ligase"/>
    <property type="match status" value="1"/>
</dbReference>
<dbReference type="InterPro" id="IPR036621">
    <property type="entry name" value="Anticodon-bd_dom_sf"/>
</dbReference>
<evidence type="ECO:0000256" key="8">
    <source>
        <dbReference type="ARBA" id="ARBA00023146"/>
    </source>
</evidence>
<dbReference type="InterPro" id="IPR036754">
    <property type="entry name" value="YbaK/aa-tRNA-synt-asso_dom_sf"/>
</dbReference>
<evidence type="ECO:0000259" key="13">
    <source>
        <dbReference type="PROSITE" id="PS50862"/>
    </source>
</evidence>
<dbReference type="InterPro" id="IPR023717">
    <property type="entry name" value="Pro-tRNA-Synthase_IIa_type1"/>
</dbReference>
<dbReference type="SUPFAM" id="SSF55681">
    <property type="entry name" value="Class II aaRS and biotin synthetases"/>
    <property type="match status" value="1"/>
</dbReference>
<dbReference type="InterPro" id="IPR033730">
    <property type="entry name" value="ProRS_core_prok"/>
</dbReference>
<dbReference type="AlphaFoldDB" id="A0A444IT39"/>
<evidence type="ECO:0000256" key="10">
    <source>
        <dbReference type="ARBA" id="ARBA00053664"/>
    </source>
</evidence>
<dbReference type="GO" id="GO:0005829">
    <property type="term" value="C:cytosol"/>
    <property type="evidence" value="ECO:0007669"/>
    <property type="project" value="TreeGrafter"/>
</dbReference>
<gene>
    <name evidence="12" type="primary">proS</name>
    <name evidence="14" type="ORF">H206_02646</name>
</gene>
<comment type="function">
    <text evidence="10 12">Catalyzes the attachment of proline to tRNA(Pro) in a two-step reaction: proline is first activated by ATP to form Pro-AMP and then transferred to the acceptor end of tRNA(Pro). As ProRS can inadvertently accommodate and process non-cognate amino acids such as alanine and cysteine, to avoid such errors it has two additional distinct editing activities against alanine. One activity is designated as 'pretransfer' editing and involves the tRNA(Pro)-independent hydrolysis of activated Ala-AMP. The other activity is designated 'posttransfer' editing and involves deacylation of mischarged Ala-tRNA(Pro). The misacylated Cys-tRNA(Pro) is not edited by ProRS.</text>
</comment>
<dbReference type="FunFam" id="3.30.930.10:FF:000065">
    <property type="entry name" value="Proline--tRNA ligase"/>
    <property type="match status" value="1"/>
</dbReference>
<dbReference type="HAMAP" id="MF_01569">
    <property type="entry name" value="Pro_tRNA_synth_type1"/>
    <property type="match status" value="1"/>
</dbReference>
<dbReference type="Gene3D" id="3.30.930.10">
    <property type="entry name" value="Bira Bifunctional Protein, Domain 2"/>
    <property type="match status" value="2"/>
</dbReference>
<evidence type="ECO:0000256" key="3">
    <source>
        <dbReference type="ARBA" id="ARBA00022490"/>
    </source>
</evidence>
<dbReference type="Gene3D" id="3.90.960.10">
    <property type="entry name" value="YbaK/aminoacyl-tRNA synthetase-associated domain"/>
    <property type="match status" value="1"/>
</dbReference>
<accession>A0A444IT39</accession>
<comment type="caution">
    <text evidence="14">The sequence shown here is derived from an EMBL/GenBank/DDBJ whole genome shotgun (WGS) entry which is preliminary data.</text>
</comment>
<comment type="catalytic activity">
    <reaction evidence="9 12">
        <text>tRNA(Pro) + L-proline + ATP = L-prolyl-tRNA(Pro) + AMP + diphosphate</text>
        <dbReference type="Rhea" id="RHEA:14305"/>
        <dbReference type="Rhea" id="RHEA-COMP:9700"/>
        <dbReference type="Rhea" id="RHEA-COMP:9702"/>
        <dbReference type="ChEBI" id="CHEBI:30616"/>
        <dbReference type="ChEBI" id="CHEBI:33019"/>
        <dbReference type="ChEBI" id="CHEBI:60039"/>
        <dbReference type="ChEBI" id="CHEBI:78442"/>
        <dbReference type="ChEBI" id="CHEBI:78532"/>
        <dbReference type="ChEBI" id="CHEBI:456215"/>
        <dbReference type="EC" id="6.1.1.15"/>
    </reaction>
</comment>
<dbReference type="CDD" id="cd00861">
    <property type="entry name" value="ProRS_anticodon_short"/>
    <property type="match status" value="1"/>
</dbReference>
<proteinExistence type="inferred from homology"/>
<dbReference type="Pfam" id="PF03129">
    <property type="entry name" value="HGTP_anticodon"/>
    <property type="match status" value="1"/>
</dbReference>
<sequence>MRYSQMLIRTAKEIPAEAEVISHQLLLRAGFIRKLTSGLYTYLPLGLAAIRKVEAIVREEMNRAGAQELLMPMVQPADLWQESGRWVKYGPELLRFQDRHNREYCLGPTHEEVITDIARRELHSYRQLPVNLYQIQTKFRDEIRPRFGLMRGREFIMKDAYSFDVSDEAAGQSYQTMRDAYTRIFQRCGLEFRAVEADSGSIGGSFSHEFMVLADTGEDTLVICQECEYAANVEKAKVVLLAEPASETTDDSTGEVQDCIKVETPGMKKVDRVAEFLKVTPQQVIKTMIYLADEEPVAVLVRGDREVQSVKLKNLLDVAEVELAEDDTVWKLTKLPVGYIGPVNIPIKMVADQEVMTMINAVTGANEKGHHLTGVTPGRDFTPVAVGDLRQITKEDRCPVCQGALELTEGIEVGHIFKLGTNYSEAMHAVYQDQEGKEQAMVMGCYGIGISRVVAAAIEQNHDENGIIFPLPLAPVQVIVLNLSIKNEETTATAEKLYQDLQAAGIEVLLDDRDERPGSKFKDADLIGIPYRVTVGKTWEKEGKVELRTRRDGTTTLLDYEQAASTITTSIQDELNALK</sequence>
<dbReference type="EMBL" id="MTKO01000104">
    <property type="protein sequence ID" value="RWX43983.1"/>
    <property type="molecule type" value="Genomic_DNA"/>
</dbReference>
<keyword evidence="8 12" id="KW-0030">Aminoacyl-tRNA synthetase</keyword>
<dbReference type="CDD" id="cd04334">
    <property type="entry name" value="ProRS-INS"/>
    <property type="match status" value="1"/>
</dbReference>
<dbReference type="PANTHER" id="PTHR42753">
    <property type="entry name" value="MITOCHONDRIAL RIBOSOME PROTEIN L39/PROLYL-TRNA LIGASE FAMILY MEMBER"/>
    <property type="match status" value="1"/>
</dbReference>
<organism evidence="14 15">
    <name type="scientific">Candidatus Electrothrix aarhusensis</name>
    <dbReference type="NCBI Taxonomy" id="1859131"/>
    <lineage>
        <taxon>Bacteria</taxon>
        <taxon>Pseudomonadati</taxon>
        <taxon>Thermodesulfobacteriota</taxon>
        <taxon>Desulfobulbia</taxon>
        <taxon>Desulfobulbales</taxon>
        <taxon>Desulfobulbaceae</taxon>
        <taxon>Candidatus Electrothrix</taxon>
    </lineage>
</organism>
<dbReference type="PIRSF" id="PIRSF001535">
    <property type="entry name" value="ProRS_1"/>
    <property type="match status" value="1"/>
</dbReference>
<keyword evidence="15" id="KW-1185">Reference proteome</keyword>
<comment type="similarity">
    <text evidence="11 12">Belongs to the class-II aminoacyl-tRNA synthetase family. ProS type 1 subfamily.</text>
</comment>
<name>A0A444IT39_9BACT</name>
<dbReference type="InterPro" id="IPR045864">
    <property type="entry name" value="aa-tRNA-synth_II/BPL/LPL"/>
</dbReference>
<dbReference type="NCBIfam" id="NF006625">
    <property type="entry name" value="PRK09194.1"/>
    <property type="match status" value="1"/>
</dbReference>
<dbReference type="CDD" id="cd00779">
    <property type="entry name" value="ProRS_core_prok"/>
    <property type="match status" value="1"/>
</dbReference>
<evidence type="ECO:0000256" key="9">
    <source>
        <dbReference type="ARBA" id="ARBA00047671"/>
    </source>
</evidence>
<keyword evidence="6 12" id="KW-0067">ATP-binding</keyword>
<dbReference type="GO" id="GO:0005524">
    <property type="term" value="F:ATP binding"/>
    <property type="evidence" value="ECO:0007669"/>
    <property type="project" value="UniProtKB-UniRule"/>
</dbReference>
<dbReference type="Pfam" id="PF04073">
    <property type="entry name" value="tRNA_edit"/>
    <property type="match status" value="1"/>
</dbReference>
<dbReference type="InterPro" id="IPR044140">
    <property type="entry name" value="ProRS_anticodon_short"/>
</dbReference>
<comment type="domain">
    <text evidence="12">Consists of three domains: the N-terminal catalytic domain, the editing domain and the C-terminal anticodon-binding domain.</text>
</comment>
<comment type="subunit">
    <text evidence="2 12">Homodimer.</text>
</comment>
<dbReference type="InterPro" id="IPR002316">
    <property type="entry name" value="Pro-tRNA-ligase_IIa"/>
</dbReference>
<dbReference type="Gene3D" id="3.40.50.800">
    <property type="entry name" value="Anticodon-binding domain"/>
    <property type="match status" value="1"/>
</dbReference>
<evidence type="ECO:0000256" key="7">
    <source>
        <dbReference type="ARBA" id="ARBA00022917"/>
    </source>
</evidence>
<evidence type="ECO:0000256" key="11">
    <source>
        <dbReference type="ARBA" id="ARBA00060755"/>
    </source>
</evidence>